<comment type="catalytic activity">
    <reaction evidence="9">
        <text>L-aspartate + O2 = iminosuccinate + H2O2</text>
        <dbReference type="Rhea" id="RHEA:25876"/>
        <dbReference type="ChEBI" id="CHEBI:15379"/>
        <dbReference type="ChEBI" id="CHEBI:16240"/>
        <dbReference type="ChEBI" id="CHEBI:29991"/>
        <dbReference type="ChEBI" id="CHEBI:77875"/>
        <dbReference type="EC" id="1.4.3.16"/>
    </reaction>
    <physiologicalReaction direction="left-to-right" evidence="9">
        <dbReference type="Rhea" id="RHEA:25877"/>
    </physiologicalReaction>
</comment>
<dbReference type="NCBIfam" id="NF005701">
    <property type="entry name" value="PRK07512.1"/>
    <property type="match status" value="1"/>
</dbReference>
<dbReference type="Pfam" id="PF00890">
    <property type="entry name" value="FAD_binding_2"/>
    <property type="match status" value="1"/>
</dbReference>
<dbReference type="EMBL" id="CP001340">
    <property type="protein sequence ID" value="ACL96472.1"/>
    <property type="molecule type" value="Genomic_DNA"/>
</dbReference>
<dbReference type="FunFam" id="3.90.700.10:FF:000002">
    <property type="entry name" value="L-aspartate oxidase"/>
    <property type="match status" value="1"/>
</dbReference>
<dbReference type="EC" id="1.4.3.16" evidence="4"/>
<dbReference type="KEGG" id="ccs:CCNA_03007"/>
<dbReference type="GO" id="GO:0008734">
    <property type="term" value="F:L-aspartate oxidase activity"/>
    <property type="evidence" value="ECO:0007669"/>
    <property type="project" value="UniProtKB-EC"/>
</dbReference>
<dbReference type="PATRIC" id="fig|565050.3.peg.2935"/>
<dbReference type="PANTHER" id="PTHR42716:SF2">
    <property type="entry name" value="L-ASPARTATE OXIDASE, CHLOROPLASTIC"/>
    <property type="match status" value="1"/>
</dbReference>
<evidence type="ECO:0000259" key="11">
    <source>
        <dbReference type="Pfam" id="PF02910"/>
    </source>
</evidence>
<comment type="similarity">
    <text evidence="3">Belongs to the FAD-dependent oxidoreductase 2 family. NadB subfamily.</text>
</comment>
<name>A0A0H3CDN6_CAUVN</name>
<dbReference type="Gene3D" id="3.90.700.10">
    <property type="entry name" value="Succinate dehydrogenase/fumarate reductase flavoprotein, catalytic domain"/>
    <property type="match status" value="1"/>
</dbReference>
<protein>
    <recommendedName>
        <fullName evidence="4">L-aspartate oxidase</fullName>
        <ecNumber evidence="4">1.4.3.16</ecNumber>
    </recommendedName>
</protein>
<dbReference type="Gene3D" id="1.20.58.100">
    <property type="entry name" value="Fumarate reductase/succinate dehydrogenase flavoprotein-like, C-terminal domain"/>
    <property type="match status" value="1"/>
</dbReference>
<sequence length="511" mass="51598">MTQYRITFEGPVILGAGLAGLTAALSATTGAAKTALVLSPTPLASGCSSAWAQGGMAAALSGDDSPALHAADTIAAGAGLCDPQAVDLLTREGPQAVRDLAALGAPFDRKADDGFVLSLEAAHSAARVARVGGDGAGAAIMAAVIAAVRATPGIEVRENARARRLLQDANGRVVGVLADVDGALVEIRSTAVILATGGVGGLYAVTTTPAQVRGEGLGLAALAGAMIADPEFVQFHPTAIDIGRDPAPLATEALRGEGAILRNADGKAFMADYHPAKELAPRDVVARALHAERAAGRGAFLDATAAVGAHFPHEFPAVFEACMSAGIDPRRQMIPVTPAVHYHMGGVATDLDGRASLPGLYAAGECASTGVQGANRLASNSLLEAAVFGARAGRAAAAEGATGGPPVSLEPLPDLPDAALQGLRKAMSRDAGVIRDADGLTRLLGEIETLEAGHGQGPILVAARLIVTAALAREESRGGHCRIDFPATDPVGVRTFVTLDGREPGLRYAAE</sequence>
<dbReference type="PhylomeDB" id="A0A0H3CDN6"/>
<dbReference type="Proteomes" id="UP000001364">
    <property type="component" value="Chromosome"/>
</dbReference>
<evidence type="ECO:0000256" key="4">
    <source>
        <dbReference type="ARBA" id="ARBA00012173"/>
    </source>
</evidence>
<dbReference type="AlphaFoldDB" id="A0A0H3CDN6"/>
<comment type="pathway">
    <text evidence="2">Cofactor biosynthesis; NAD(+) biosynthesis; iminoaspartate from L-aspartate (oxidase route): step 1/1.</text>
</comment>
<dbReference type="PANTHER" id="PTHR42716">
    <property type="entry name" value="L-ASPARTATE OXIDASE"/>
    <property type="match status" value="1"/>
</dbReference>
<accession>A0A0H3CDN6</accession>
<dbReference type="GeneID" id="7333296"/>
<keyword evidence="7" id="KW-0274">FAD</keyword>
<evidence type="ECO:0000256" key="8">
    <source>
        <dbReference type="ARBA" id="ARBA00023002"/>
    </source>
</evidence>
<evidence type="ECO:0000256" key="3">
    <source>
        <dbReference type="ARBA" id="ARBA00008562"/>
    </source>
</evidence>
<dbReference type="HOGENOM" id="CLU_014312_3_2_5"/>
<evidence type="ECO:0000256" key="5">
    <source>
        <dbReference type="ARBA" id="ARBA00022630"/>
    </source>
</evidence>
<dbReference type="GO" id="GO:0034628">
    <property type="term" value="P:'de novo' NAD+ biosynthetic process from L-aspartate"/>
    <property type="evidence" value="ECO:0007669"/>
    <property type="project" value="TreeGrafter"/>
</dbReference>
<dbReference type="SMR" id="A0A0H3CDN6"/>
<dbReference type="InterPro" id="IPR015939">
    <property type="entry name" value="Fum_Rdtase/Succ_DH_flav-like_C"/>
</dbReference>
<dbReference type="PRINTS" id="PR00368">
    <property type="entry name" value="FADPNR"/>
</dbReference>
<dbReference type="InterPro" id="IPR027477">
    <property type="entry name" value="Succ_DH/fumarate_Rdtase_cat_sf"/>
</dbReference>
<dbReference type="OrthoDB" id="9806724at2"/>
<keyword evidence="5" id="KW-0285">Flavoprotein</keyword>
<keyword evidence="6" id="KW-0662">Pyridine nucleotide biosynthesis</keyword>
<dbReference type="Gene3D" id="3.50.50.60">
    <property type="entry name" value="FAD/NAD(P)-binding domain"/>
    <property type="match status" value="1"/>
</dbReference>
<dbReference type="UniPathway" id="UPA00253">
    <property type="reaction ID" value="UER00326"/>
</dbReference>
<dbReference type="RefSeq" id="WP_010920751.1">
    <property type="nucleotide sequence ID" value="NC_011916.1"/>
</dbReference>
<comment type="cofactor">
    <cofactor evidence="1">
        <name>FAD</name>
        <dbReference type="ChEBI" id="CHEBI:57692"/>
    </cofactor>
</comment>
<dbReference type="SUPFAM" id="SSF51905">
    <property type="entry name" value="FAD/NAD(P)-binding domain"/>
    <property type="match status" value="1"/>
</dbReference>
<evidence type="ECO:0000256" key="2">
    <source>
        <dbReference type="ARBA" id="ARBA00004950"/>
    </source>
</evidence>
<evidence type="ECO:0000259" key="10">
    <source>
        <dbReference type="Pfam" id="PF00890"/>
    </source>
</evidence>
<evidence type="ECO:0000313" key="13">
    <source>
        <dbReference type="Proteomes" id="UP000001364"/>
    </source>
</evidence>
<evidence type="ECO:0000256" key="1">
    <source>
        <dbReference type="ARBA" id="ARBA00001974"/>
    </source>
</evidence>
<evidence type="ECO:0000256" key="6">
    <source>
        <dbReference type="ARBA" id="ARBA00022642"/>
    </source>
</evidence>
<organism evidence="12 13">
    <name type="scientific">Caulobacter vibrioides (strain NA1000 / CB15N)</name>
    <name type="common">Caulobacter crescentus</name>
    <dbReference type="NCBI Taxonomy" id="565050"/>
    <lineage>
        <taxon>Bacteria</taxon>
        <taxon>Pseudomonadati</taxon>
        <taxon>Pseudomonadota</taxon>
        <taxon>Alphaproteobacteria</taxon>
        <taxon>Caulobacterales</taxon>
        <taxon>Caulobacteraceae</taxon>
        <taxon>Caulobacter</taxon>
    </lineage>
</organism>
<dbReference type="RefSeq" id="YP_002518380.1">
    <property type="nucleotide sequence ID" value="NC_011916.1"/>
</dbReference>
<evidence type="ECO:0000313" key="12">
    <source>
        <dbReference type="EMBL" id="ACL96472.1"/>
    </source>
</evidence>
<keyword evidence="13" id="KW-1185">Reference proteome</keyword>
<reference evidence="12 13" key="1">
    <citation type="journal article" date="2010" name="J. Bacteriol.">
        <title>The genetic basis of laboratory adaptation in Caulobacter crescentus.</title>
        <authorList>
            <person name="Marks M.E."/>
            <person name="Castro-Rojas C.M."/>
            <person name="Teiling C."/>
            <person name="Du L."/>
            <person name="Kapatral V."/>
            <person name="Walunas T.L."/>
            <person name="Crosson S."/>
        </authorList>
    </citation>
    <scope>NUCLEOTIDE SEQUENCE [LARGE SCALE GENOMIC DNA]</scope>
    <source>
        <strain evidence="13">NA1000 / CB15N</strain>
    </source>
</reference>
<dbReference type="InterPro" id="IPR005288">
    <property type="entry name" value="NadB"/>
</dbReference>
<dbReference type="InterPro" id="IPR003953">
    <property type="entry name" value="FAD-dep_OxRdtase_2_FAD-bd"/>
</dbReference>
<feature type="domain" description="Fumarate reductase/succinate dehydrogenase flavoprotein-like C-terminal" evidence="11">
    <location>
        <begin position="460"/>
        <end position="489"/>
    </location>
</feature>
<dbReference type="SUPFAM" id="SSF56425">
    <property type="entry name" value="Succinate dehydrogenase/fumarate reductase flavoprotein, catalytic domain"/>
    <property type="match status" value="1"/>
</dbReference>
<proteinExistence type="inferred from homology"/>
<gene>
    <name evidence="12" type="ordered locus">CCNA_03007</name>
</gene>
<dbReference type="SUPFAM" id="SSF46977">
    <property type="entry name" value="Succinate dehydrogenase/fumarate reductase flavoprotein C-terminal domain"/>
    <property type="match status" value="1"/>
</dbReference>
<evidence type="ECO:0000256" key="7">
    <source>
        <dbReference type="ARBA" id="ARBA00022827"/>
    </source>
</evidence>
<dbReference type="InterPro" id="IPR036188">
    <property type="entry name" value="FAD/NAD-bd_sf"/>
</dbReference>
<dbReference type="Pfam" id="PF02910">
    <property type="entry name" value="Succ_DH_flav_C"/>
    <property type="match status" value="1"/>
</dbReference>
<keyword evidence="8 12" id="KW-0560">Oxidoreductase</keyword>
<dbReference type="InterPro" id="IPR037099">
    <property type="entry name" value="Fum_R/Succ_DH_flav-like_C_sf"/>
</dbReference>
<feature type="domain" description="FAD-dependent oxidoreductase 2 FAD-binding" evidence="10">
    <location>
        <begin position="12"/>
        <end position="382"/>
    </location>
</feature>
<evidence type="ECO:0000256" key="9">
    <source>
        <dbReference type="ARBA" id="ARBA00048305"/>
    </source>
</evidence>